<dbReference type="eggNOG" id="ENOG502QPW5">
    <property type="taxonomic scope" value="Eukaryota"/>
</dbReference>
<dbReference type="STRING" id="1561998.A0A1I7UYJ8"/>
<feature type="region of interest" description="Disordered" evidence="2">
    <location>
        <begin position="1211"/>
        <end position="1509"/>
    </location>
</feature>
<evidence type="ECO:0000256" key="2">
    <source>
        <dbReference type="SAM" id="MobiDB-lite"/>
    </source>
</evidence>
<proteinExistence type="predicted"/>
<keyword evidence="1" id="KW-0175">Coiled coil</keyword>
<protein>
    <submittedName>
        <fullName evidence="4">Uncharacterized protein</fullName>
    </submittedName>
</protein>
<feature type="compositionally biased region" description="Acidic residues" evidence="2">
    <location>
        <begin position="1292"/>
        <end position="1325"/>
    </location>
</feature>
<feature type="compositionally biased region" description="Acidic residues" evidence="2">
    <location>
        <begin position="1409"/>
        <end position="1430"/>
    </location>
</feature>
<feature type="compositionally biased region" description="Basic and acidic residues" evidence="2">
    <location>
        <begin position="970"/>
        <end position="987"/>
    </location>
</feature>
<dbReference type="WBParaSite" id="Csp11.Scaffold630.g20628.t1">
    <property type="protein sequence ID" value="Csp11.Scaffold630.g20628.t1"/>
    <property type="gene ID" value="Csp11.Scaffold630.g20628"/>
</dbReference>
<name>A0A1I7UYJ8_9PELO</name>
<reference evidence="4" key="1">
    <citation type="submission" date="2016-11" db="UniProtKB">
        <authorList>
            <consortium name="WormBaseParasite"/>
        </authorList>
    </citation>
    <scope>IDENTIFICATION</scope>
</reference>
<feature type="compositionally biased region" description="Low complexity" evidence="2">
    <location>
        <begin position="1431"/>
        <end position="1441"/>
    </location>
</feature>
<feature type="compositionally biased region" description="Acidic residues" evidence="2">
    <location>
        <begin position="1054"/>
        <end position="1139"/>
    </location>
</feature>
<dbReference type="GO" id="GO:0006914">
    <property type="term" value="P:autophagy"/>
    <property type="evidence" value="ECO:0007669"/>
    <property type="project" value="InterPro"/>
</dbReference>
<feature type="compositionally biased region" description="Acidic residues" evidence="2">
    <location>
        <begin position="1469"/>
        <end position="1497"/>
    </location>
</feature>
<dbReference type="InterPro" id="IPR039908">
    <property type="entry name" value="Sepa-1"/>
</dbReference>
<accession>A0A1I7UYJ8</accession>
<evidence type="ECO:0000256" key="1">
    <source>
        <dbReference type="SAM" id="Coils"/>
    </source>
</evidence>
<dbReference type="PANTHER" id="PTHR21504:SF4">
    <property type="entry name" value="IG-LIKE DOMAIN-CONTAINING PROTEIN"/>
    <property type="match status" value="1"/>
</dbReference>
<dbReference type="PANTHER" id="PTHR21504">
    <property type="entry name" value="IG-LIKE DOMAIN-CONTAINING PROTEIN-RELATED-RELATED"/>
    <property type="match status" value="1"/>
</dbReference>
<feature type="region of interest" description="Disordered" evidence="2">
    <location>
        <begin position="1040"/>
        <end position="1139"/>
    </location>
</feature>
<feature type="compositionally biased region" description="Acidic residues" evidence="2">
    <location>
        <begin position="1230"/>
        <end position="1249"/>
    </location>
</feature>
<keyword evidence="3" id="KW-1185">Reference proteome</keyword>
<feature type="compositionally biased region" description="Basic and acidic residues" evidence="2">
    <location>
        <begin position="945"/>
        <end position="957"/>
    </location>
</feature>
<feature type="region of interest" description="Disordered" evidence="2">
    <location>
        <begin position="945"/>
        <end position="1000"/>
    </location>
</feature>
<dbReference type="Proteomes" id="UP000095282">
    <property type="component" value="Unplaced"/>
</dbReference>
<evidence type="ECO:0000313" key="4">
    <source>
        <dbReference type="WBParaSite" id="Csp11.Scaffold630.g20628.t1"/>
    </source>
</evidence>
<feature type="coiled-coil region" evidence="1">
    <location>
        <begin position="621"/>
        <end position="686"/>
    </location>
</feature>
<feature type="compositionally biased region" description="Polar residues" evidence="2">
    <location>
        <begin position="990"/>
        <end position="1000"/>
    </location>
</feature>
<sequence length="1509" mass="172587">MAPPTPFKLDFDQEIKKNVVEVRGQKTGEVLKFTFNDEKKRFEAAKKPEPIHRRDLEPLYQTKCERFSRLIFCKQRKQGKIFKYCIDESSGSWRRVQCVCCAYNKDQQIDEGWLAAIKKQMIPDNLVIEDKYNFRWFQPQFSKFCENTDKITVYALIHPNQHQLLAYNFDIETEEFVRSECRKPCCKELIAQAIAPKPFDFGAQGIHYKRTHRDEAGRSLICLAINWYNKEHGQMEIFMDSDGDIGRYEWNERLQCFNHLETLNIHCLGQTEDIKTKGTPVWYDDGLRLLFTRECKTINDIVYFCWHLKDSKTRQYRFNPASLQFSMISCSCCDGFRPSSTENFSVKYSSCATGTDVVISRTCDGGLLKVVAAVVGRNVAMKPSPIRFETHLAPFELKMRREKEQETPKLTQLFTVNDVEGWVIRPMHPSSDGCSSIGTLALMDGSVKPFSLDCERRDFSISHSECADLRQMEKNKKSKKPKYVNTQRYTLDWDLEPQSYYYCSHDTRMHIVAFNHFTGKNGIFVFDEVSEHVSEIGKCRTCSKTEWGTALPEVVYQCTLTHRMVFLWTNEEGRIVKMGTNPGVTHYSAMPPKKVFTSQDSALLEFNSTDDNYAEQLVSFKREHEQWKKEMESNMLDYEKEIENYEKEKKQSEKMIAELKMKFSSLQEEFKKVEEEKRALENVSNLNDIDLTPTYRNYCKHTGHFIITALNNLDKTTNNYIFNPVSGYFHQQDYCKQCPPIEQGVKIKQFVTIMPVERSDCKFPYLVMTNDDGRLVRIAFDPKSKQFLSMPATKIQIAVRDIRDIKSCIGNREILVTPPMNGGFSDAEFVPQYRYYCSHIQDFLIQGYHNQRKCDGVYMFNSKTGHLEERNFCAPCRTISTEYKIEKMRSIMPVMSPYSQWPVMLTTDKNGRFCPIAFDVQSTRFIEVPPLKVVLLNDKKVEEQIQKAPKTSEEPKPHSTFRFVDPFARPSEESSEVSKGKNEERPVDVPSSQQSETVEQTISVVEASTEQCPEKDDAPEKSEKTFTTKIMIPFKIVKVSTETPKASEPRAPETPEESDEEYSDEEEWCCSDEECDCSDEECSDEEDECDCSDDDCECDCDCSDDDCDCDDEECSDEEDEESEDEESEDEKDDEANDELCDDKYVDIWGKHENVDNLKRVIDFITGVSTAQTDAKTVVQSLETAREKSRDRYADRVKIIMQHNQMMLEKRRLAAASANDRDEVESTATAIEDDLKEEEETSEVSSEIDEISSVVPEANISVSSSRGEYDDSDEVEESIEDDQDDVEPSATEDREDAESTATAIEDDQDDVESTATAIEDDLDDVESTATAIENSDDSDIEIVSIDVLSDVSSLDESEESEDSEDSEESEESEESEDDDEEEEMEDDARSTTTAVEPSDDESDVSHVDAEPDVSDVSDSESADPESDDTADDISIISSTSTAREFSIAHDSGDSMGSDISYLESDLGSTSDDEEAQYEDAEDSEEVQEPEEEAEEPEEAPVVSSNPCTIS</sequence>
<feature type="compositionally biased region" description="Low complexity" evidence="2">
    <location>
        <begin position="1340"/>
        <end position="1351"/>
    </location>
</feature>
<evidence type="ECO:0000313" key="3">
    <source>
        <dbReference type="Proteomes" id="UP000095282"/>
    </source>
</evidence>
<feature type="compositionally biased region" description="Acidic residues" evidence="2">
    <location>
        <begin position="1352"/>
        <end position="1385"/>
    </location>
</feature>
<feature type="compositionally biased region" description="Acidic residues" evidence="2">
    <location>
        <begin position="1269"/>
        <end position="1286"/>
    </location>
</feature>
<organism evidence="3 4">
    <name type="scientific">Caenorhabditis tropicalis</name>
    <dbReference type="NCBI Taxonomy" id="1561998"/>
    <lineage>
        <taxon>Eukaryota</taxon>
        <taxon>Metazoa</taxon>
        <taxon>Ecdysozoa</taxon>
        <taxon>Nematoda</taxon>
        <taxon>Chromadorea</taxon>
        <taxon>Rhabditida</taxon>
        <taxon>Rhabditina</taxon>
        <taxon>Rhabditomorpha</taxon>
        <taxon>Rhabditoidea</taxon>
        <taxon>Rhabditidae</taxon>
        <taxon>Peloderinae</taxon>
        <taxon>Caenorhabditis</taxon>
    </lineage>
</organism>